<evidence type="ECO:0000256" key="3">
    <source>
        <dbReference type="ARBA" id="ARBA00022448"/>
    </source>
</evidence>
<evidence type="ECO:0000256" key="4">
    <source>
        <dbReference type="ARBA" id="ARBA00022490"/>
    </source>
</evidence>
<evidence type="ECO:0000256" key="7">
    <source>
        <dbReference type="ARBA" id="ARBA00023242"/>
    </source>
</evidence>
<name>A0ABP0EHT5_9ASCO</name>
<reference evidence="10 11" key="1">
    <citation type="submission" date="2024-01" db="EMBL/GenBank/DDBJ databases">
        <authorList>
            <consortium name="Genoscope - CEA"/>
            <person name="William W."/>
        </authorList>
    </citation>
    <scope>NUCLEOTIDE SEQUENCE [LARGE SCALE GENOMIC DNA]</scope>
    <source>
        <strain evidence="10 11">29B2s-10</strain>
    </source>
</reference>
<feature type="repeat" description="HEAT" evidence="8">
    <location>
        <begin position="403"/>
        <end position="441"/>
    </location>
</feature>
<evidence type="ECO:0000256" key="6">
    <source>
        <dbReference type="ARBA" id="ARBA00022927"/>
    </source>
</evidence>
<evidence type="ECO:0000256" key="2">
    <source>
        <dbReference type="ARBA" id="ARBA00004496"/>
    </source>
</evidence>
<protein>
    <submittedName>
        <fullName evidence="10">Importin subunit beta-4</fullName>
    </submittedName>
</protein>
<organism evidence="10 11">
    <name type="scientific">[Candida] anglica</name>
    <dbReference type="NCBI Taxonomy" id="148631"/>
    <lineage>
        <taxon>Eukaryota</taxon>
        <taxon>Fungi</taxon>
        <taxon>Dikarya</taxon>
        <taxon>Ascomycota</taxon>
        <taxon>Saccharomycotina</taxon>
        <taxon>Pichiomycetes</taxon>
        <taxon>Debaryomycetaceae</taxon>
        <taxon>Kurtzmaniella</taxon>
    </lineage>
</organism>
<dbReference type="Proteomes" id="UP001497600">
    <property type="component" value="Chromosome G"/>
</dbReference>
<dbReference type="PANTHER" id="PTHR10527">
    <property type="entry name" value="IMPORTIN BETA"/>
    <property type="match status" value="1"/>
</dbReference>
<keyword evidence="7" id="KW-0539">Nucleus</keyword>
<evidence type="ECO:0000313" key="10">
    <source>
        <dbReference type="EMBL" id="CAK7917977.1"/>
    </source>
</evidence>
<feature type="domain" description="Importin N-terminal" evidence="9">
    <location>
        <begin position="28"/>
        <end position="94"/>
    </location>
</feature>
<evidence type="ECO:0000259" key="9">
    <source>
        <dbReference type="PROSITE" id="PS50166"/>
    </source>
</evidence>
<dbReference type="InterPro" id="IPR058584">
    <property type="entry name" value="IMB1_TNPO1-like_TPR"/>
</dbReference>
<dbReference type="PROSITE" id="PS50166">
    <property type="entry name" value="IMPORTIN_B_NT"/>
    <property type="match status" value="1"/>
</dbReference>
<evidence type="ECO:0000256" key="8">
    <source>
        <dbReference type="PROSITE-ProRule" id="PRU00103"/>
    </source>
</evidence>
<keyword evidence="3" id="KW-0813">Transport</keyword>
<dbReference type="InterPro" id="IPR040122">
    <property type="entry name" value="Importin_beta"/>
</dbReference>
<keyword evidence="4" id="KW-0963">Cytoplasm</keyword>
<proteinExistence type="predicted"/>
<dbReference type="InterPro" id="IPR057672">
    <property type="entry name" value="TPR_IPO4/5"/>
</dbReference>
<gene>
    <name evidence="10" type="primary">KAP123</name>
    <name evidence="10" type="ORF">CAAN4_G11122</name>
</gene>
<dbReference type="InterPro" id="IPR016024">
    <property type="entry name" value="ARM-type_fold"/>
</dbReference>
<dbReference type="EMBL" id="OZ004259">
    <property type="protein sequence ID" value="CAK7917977.1"/>
    <property type="molecule type" value="Genomic_DNA"/>
</dbReference>
<dbReference type="Gene3D" id="1.25.10.10">
    <property type="entry name" value="Leucine-rich Repeat Variant"/>
    <property type="match status" value="1"/>
</dbReference>
<dbReference type="Pfam" id="PF25574">
    <property type="entry name" value="TPR_IMB1"/>
    <property type="match status" value="1"/>
</dbReference>
<keyword evidence="6" id="KW-0653">Protein transport</keyword>
<evidence type="ECO:0000256" key="1">
    <source>
        <dbReference type="ARBA" id="ARBA00004123"/>
    </source>
</evidence>
<comment type="subcellular location">
    <subcellularLocation>
        <location evidence="2">Cytoplasm</location>
    </subcellularLocation>
    <subcellularLocation>
        <location evidence="1">Nucleus</location>
    </subcellularLocation>
</comment>
<accession>A0ABP0EHT5</accession>
<keyword evidence="11" id="KW-1185">Reference proteome</keyword>
<dbReference type="PROSITE" id="PS50077">
    <property type="entry name" value="HEAT_REPEAT"/>
    <property type="match status" value="1"/>
</dbReference>
<evidence type="ECO:0000313" key="11">
    <source>
        <dbReference type="Proteomes" id="UP001497600"/>
    </source>
</evidence>
<dbReference type="SMART" id="SM00913">
    <property type="entry name" value="IBN_N"/>
    <property type="match status" value="1"/>
</dbReference>
<dbReference type="InterPro" id="IPR011989">
    <property type="entry name" value="ARM-like"/>
</dbReference>
<keyword evidence="5" id="KW-0677">Repeat</keyword>
<dbReference type="Pfam" id="PF03810">
    <property type="entry name" value="IBN_N"/>
    <property type="match status" value="1"/>
</dbReference>
<dbReference type="InterPro" id="IPR001494">
    <property type="entry name" value="Importin-beta_N"/>
</dbReference>
<sequence>MDAQYISSLEETLKQTMVPDSAVIKQAATRLTKEFYTSPLALPSLLHILQTSNEEQVQQLAAVEARKLIISQWEKVDGSLKPQIRDAMLQTAFTQQSKRIRHAAARVVASIGEIDIDLEDNQWPDLLPVLVKSVNEAPDLQTKEMAVYTLYTLLETQIPSLVPHVADFLTLFASLLQDQSSQEIRVNAVLAMDVVSQFIDEDVEINTQLAGKFQAAVPSMVNVLKEVITNDDSEKAKDIFNVFNNLIFVDTKLVGDHLIAMVQLTTEIALNSELDEEYRVFALQFLISTVSLRKSKILAAKAGPSLAQAAVRIASEEIDVDEELNTEDDENENEENSPVTLGLRLIAMLSAELPPSQVILPVLENAQAMLGSNNMFERRAALLAIGVGSTGAPDFFATQVNKIVPLLERGLQDPEIVVRVAALRCLAQLTTELQDNIAKFHQELLPHVMAIIDNASSIKAYKYGCVALDGLIEYMSHDAIGQYLEGLMHKLLQMLHSAESSTLKSAVVSAIGSAAYAAGKGFTPYFTGSVQILEPFITNASQVEGMTEDDIELRAMTFENISTMARAVGSETFSQYATPLVEAAYTSLSSEHSRIRESGFAFITNMAKVYGAEFAGFLERIVPEILKCLEQEEFTFNDVGDFEAEDDDEDDDDNKFNVHTGITIEKEIASVALAELASGTGKQFAPYVEQSLKVLGQQIEESYGMREACMNAMWKISISMFKAQYGEEFKAPKGVPAQPYVDSSILQIIQQVREVSVSSLEEEFDLTMVACILDNMAEAIHQVGSVAVINDANDTAVLEKLCVQLMLTLKNEHPCQVDDEEAPADEEEDTSESDALLFETTLEVLVALALALEGDFAKIFTSFKDSIVGSTSTKSKTKRVSATGALAEIASGLKGANPYSQELLQVFTEKLANDKSLEVRGNAAYGVGIIIEHSTTDLSGVYGTVLQLLFQLLNKTERREDRADDEESMDVVNRSYANASGCVARMALKNQQAVPLEHVVGPLLSHLPLETGLEENVPIFSLIVKLYETENAVITSQTEKVVEIFAGVFTKEFERVKLVSEATLGREENLDRLKQFPNDEIREKVVGLLRFLDTKYAGVVSSNEVLKTVI</sequence>
<dbReference type="Pfam" id="PF25780">
    <property type="entry name" value="TPR_IPO5"/>
    <property type="match status" value="1"/>
</dbReference>
<dbReference type="SUPFAM" id="SSF48371">
    <property type="entry name" value="ARM repeat"/>
    <property type="match status" value="2"/>
</dbReference>
<dbReference type="InterPro" id="IPR021133">
    <property type="entry name" value="HEAT_type_2"/>
</dbReference>
<evidence type="ECO:0000256" key="5">
    <source>
        <dbReference type="ARBA" id="ARBA00022737"/>
    </source>
</evidence>